<evidence type="ECO:0000256" key="2">
    <source>
        <dbReference type="ARBA" id="ARBA00004496"/>
    </source>
</evidence>
<evidence type="ECO:0000256" key="10">
    <source>
        <dbReference type="PROSITE-ProRule" id="PRU00723"/>
    </source>
</evidence>
<keyword evidence="10" id="KW-0479">Metal-binding</keyword>
<dbReference type="GO" id="GO:0030488">
    <property type="term" value="P:tRNA methylation"/>
    <property type="evidence" value="ECO:0007669"/>
    <property type="project" value="UniProtKB-UniRule"/>
</dbReference>
<evidence type="ECO:0000256" key="1">
    <source>
        <dbReference type="ARBA" id="ARBA00002778"/>
    </source>
</evidence>
<dbReference type="GO" id="GO:0141101">
    <property type="term" value="F:tRNA(Ser) (uridine(44)-2'-O-)-methyltransferase activity"/>
    <property type="evidence" value="ECO:0007669"/>
    <property type="project" value="UniProtKB-EC"/>
</dbReference>
<dbReference type="PANTHER" id="PTHR21210">
    <property type="entry name" value="TRNA (URACIL-O(2)-)-METHYLTRANSFERASE-RELATED"/>
    <property type="match status" value="1"/>
</dbReference>
<keyword evidence="10" id="KW-0863">Zinc-finger</keyword>
<keyword evidence="6 11" id="KW-0808">Transferase</keyword>
<evidence type="ECO:0000256" key="3">
    <source>
        <dbReference type="ARBA" id="ARBA00009056"/>
    </source>
</evidence>
<evidence type="ECO:0000313" key="13">
    <source>
        <dbReference type="EMBL" id="RNA31873.1"/>
    </source>
</evidence>
<keyword evidence="14" id="KW-1185">Reference proteome</keyword>
<dbReference type="PANTHER" id="PTHR21210:SF0">
    <property type="entry name" value="TRNA (URACIL-O(2)-)-METHYLTRANSFERASE-RELATED"/>
    <property type="match status" value="1"/>
</dbReference>
<comment type="catalytic activity">
    <reaction evidence="9 11">
        <text>uridine(44) in tRNA(Ser) + S-adenosyl-L-methionine = 2'-O-methyluridine(44) in tRNA(Ser) + S-adenosyl-L-homocysteine + H(+)</text>
        <dbReference type="Rhea" id="RHEA:43100"/>
        <dbReference type="Rhea" id="RHEA-COMP:10339"/>
        <dbReference type="Rhea" id="RHEA-COMP:10340"/>
        <dbReference type="ChEBI" id="CHEBI:15378"/>
        <dbReference type="ChEBI" id="CHEBI:57856"/>
        <dbReference type="ChEBI" id="CHEBI:59789"/>
        <dbReference type="ChEBI" id="CHEBI:65315"/>
        <dbReference type="ChEBI" id="CHEBI:74478"/>
        <dbReference type="EC" id="2.1.1.211"/>
    </reaction>
</comment>
<dbReference type="OrthoDB" id="10047021at2759"/>
<sequence>MTQFFDNLISVFKLKLVKALCFNSSEQNIAFESAIKIYLNKPQVVNKWLAGSINIEPIHTNVDIDFSSFTTEYKEFLSKNNKIFNNVKYYASVNFAHLIHLNKFGKALELFVECGDSVKWLTENLMPKLQNWSRTVHQTDDFECARLSTLSLYPEMVNDYSKLYQAMKDVYWPKFSNNWAQLTNTNPEKFIHEDISIACYFILAWKFLNIKPERFVDVGCGNGLLVHILNDQGYSGYGVDMRRRKIWDNFSQTNLIERTIDPKNCFFDDCDWIIGNHSDELSPWLPYIARKAFNRLGSKCHVMLIPCCLFDFNSKFELKQKNESRYDTYLNYLDKVFVAFGFKVYRDKLRIPSTRNVCLIGIMEDLMNRDEDEIVNSLHSNSKASNFVPRDLEQEKLRSSRNCTKNVDAELKTFIMRKVLDNLLSEENYLEKYDGSKWNAGRSSDLSEIVGLFEKKQFAKIKCECGGIKTLLKNYHQLFIFEGNTVRIRNQILDKVLEKKNKNDRKIFAKTKPCLFFMHHPNGCILNETDCSFLHNI</sequence>
<dbReference type="GO" id="GO:0008270">
    <property type="term" value="F:zinc ion binding"/>
    <property type="evidence" value="ECO:0007669"/>
    <property type="project" value="UniProtKB-KW"/>
</dbReference>
<dbReference type="InterPro" id="IPR000571">
    <property type="entry name" value="Znf_CCCH"/>
</dbReference>
<evidence type="ECO:0000256" key="5">
    <source>
        <dbReference type="ARBA" id="ARBA00022603"/>
    </source>
</evidence>
<proteinExistence type="inferred from homology"/>
<keyword evidence="5 11" id="KW-0489">Methyltransferase</keyword>
<dbReference type="InterPro" id="IPR011671">
    <property type="entry name" value="tRNA_uracil_MeTrfase"/>
</dbReference>
<evidence type="ECO:0000256" key="4">
    <source>
        <dbReference type="ARBA" id="ARBA00022490"/>
    </source>
</evidence>
<comment type="function">
    <text evidence="11">Adenosyl-L-methionine (AdoMet)-dependent tRNA (uracil-O(2)-)-methyltransferase.</text>
</comment>
<dbReference type="SUPFAM" id="SSF53335">
    <property type="entry name" value="S-adenosyl-L-methionine-dependent methyltransferases"/>
    <property type="match status" value="1"/>
</dbReference>
<evidence type="ECO:0000259" key="12">
    <source>
        <dbReference type="PROSITE" id="PS50103"/>
    </source>
</evidence>
<keyword evidence="7 11" id="KW-0949">S-adenosyl-L-methionine</keyword>
<comment type="caution">
    <text evidence="13">The sequence shown here is derived from an EMBL/GenBank/DDBJ whole genome shotgun (WGS) entry which is preliminary data.</text>
</comment>
<keyword evidence="8 11" id="KW-0819">tRNA processing</keyword>
<protein>
    <recommendedName>
        <fullName evidence="11">tRNA (uracil-O(2)-)-methyltransferase</fullName>
        <ecNumber evidence="11">2.1.1.211</ecNumber>
    </recommendedName>
</protein>
<dbReference type="EC" id="2.1.1.211" evidence="11"/>
<dbReference type="InterPro" id="IPR029063">
    <property type="entry name" value="SAM-dependent_MTases_sf"/>
</dbReference>
<dbReference type="PROSITE" id="PS50103">
    <property type="entry name" value="ZF_C3H1"/>
    <property type="match status" value="1"/>
</dbReference>
<evidence type="ECO:0000256" key="8">
    <source>
        <dbReference type="ARBA" id="ARBA00022694"/>
    </source>
</evidence>
<feature type="domain" description="C3H1-type" evidence="12">
    <location>
        <begin position="508"/>
        <end position="537"/>
    </location>
</feature>
<comment type="function">
    <text evidence="1">Probable adenosyl-L-methionine (AdoMet)-dependent tRNA (uracil-O(2)-)-methyltransferase.</text>
</comment>
<keyword evidence="4 11" id="KW-0963">Cytoplasm</keyword>
<dbReference type="Proteomes" id="UP000276133">
    <property type="component" value="Unassembled WGS sequence"/>
</dbReference>
<evidence type="ECO:0000256" key="7">
    <source>
        <dbReference type="ARBA" id="ARBA00022691"/>
    </source>
</evidence>
<comment type="subcellular location">
    <subcellularLocation>
        <location evidence="2 11">Cytoplasm</location>
    </subcellularLocation>
</comment>
<evidence type="ECO:0000313" key="14">
    <source>
        <dbReference type="Proteomes" id="UP000276133"/>
    </source>
</evidence>
<reference evidence="13 14" key="1">
    <citation type="journal article" date="2018" name="Sci. Rep.">
        <title>Genomic signatures of local adaptation to the degree of environmental predictability in rotifers.</title>
        <authorList>
            <person name="Franch-Gras L."/>
            <person name="Hahn C."/>
            <person name="Garcia-Roger E.M."/>
            <person name="Carmona M.J."/>
            <person name="Serra M."/>
            <person name="Gomez A."/>
        </authorList>
    </citation>
    <scope>NUCLEOTIDE SEQUENCE [LARGE SCALE GENOMIC DNA]</scope>
    <source>
        <strain evidence="13">HYR1</strain>
    </source>
</reference>
<dbReference type="STRING" id="10195.A0A3M7S7R8"/>
<dbReference type="EMBL" id="REGN01001882">
    <property type="protein sequence ID" value="RNA31873.1"/>
    <property type="molecule type" value="Genomic_DNA"/>
</dbReference>
<evidence type="ECO:0000256" key="9">
    <source>
        <dbReference type="ARBA" id="ARBA00047957"/>
    </source>
</evidence>
<gene>
    <name evidence="13" type="ORF">BpHYR1_020535</name>
</gene>
<organism evidence="13 14">
    <name type="scientific">Brachionus plicatilis</name>
    <name type="common">Marine rotifer</name>
    <name type="synonym">Brachionus muelleri</name>
    <dbReference type="NCBI Taxonomy" id="10195"/>
    <lineage>
        <taxon>Eukaryota</taxon>
        <taxon>Metazoa</taxon>
        <taxon>Spiralia</taxon>
        <taxon>Gnathifera</taxon>
        <taxon>Rotifera</taxon>
        <taxon>Eurotatoria</taxon>
        <taxon>Monogononta</taxon>
        <taxon>Pseudotrocha</taxon>
        <taxon>Ploima</taxon>
        <taxon>Brachionidae</taxon>
        <taxon>Brachionus</taxon>
    </lineage>
</organism>
<feature type="zinc finger region" description="C3H1-type" evidence="10">
    <location>
        <begin position="508"/>
        <end position="537"/>
    </location>
</feature>
<dbReference type="Pfam" id="PF07757">
    <property type="entry name" value="AdoMet_MTase"/>
    <property type="match status" value="1"/>
</dbReference>
<dbReference type="GO" id="GO:0005737">
    <property type="term" value="C:cytoplasm"/>
    <property type="evidence" value="ECO:0007669"/>
    <property type="project" value="UniProtKB-SubCell"/>
</dbReference>
<evidence type="ECO:0000256" key="11">
    <source>
        <dbReference type="RuleBase" id="RU368004"/>
    </source>
</evidence>
<accession>A0A3M7S7R8</accession>
<dbReference type="AlphaFoldDB" id="A0A3M7S7R8"/>
<keyword evidence="10" id="KW-0862">Zinc</keyword>
<evidence type="ECO:0000256" key="6">
    <source>
        <dbReference type="ARBA" id="ARBA00022679"/>
    </source>
</evidence>
<dbReference type="Gene3D" id="3.40.50.150">
    <property type="entry name" value="Vaccinia Virus protein VP39"/>
    <property type="match status" value="1"/>
</dbReference>
<comment type="similarity">
    <text evidence="3 11">Belongs to the TRM44 family.</text>
</comment>
<name>A0A3M7S7R8_BRAPC</name>